<keyword evidence="3" id="KW-1185">Reference proteome</keyword>
<protein>
    <submittedName>
        <fullName evidence="2">Uncharacterized protein</fullName>
    </submittedName>
</protein>
<feature type="non-terminal residue" evidence="2">
    <location>
        <position position="1"/>
    </location>
</feature>
<feature type="compositionally biased region" description="Basic and acidic residues" evidence="1">
    <location>
        <begin position="9"/>
        <end position="18"/>
    </location>
</feature>
<dbReference type="EMBL" id="LXQA010501611">
    <property type="protein sequence ID" value="MCI55792.1"/>
    <property type="molecule type" value="Genomic_DNA"/>
</dbReference>
<evidence type="ECO:0000256" key="1">
    <source>
        <dbReference type="SAM" id="MobiDB-lite"/>
    </source>
</evidence>
<evidence type="ECO:0000313" key="2">
    <source>
        <dbReference type="EMBL" id="MCI55792.1"/>
    </source>
</evidence>
<evidence type="ECO:0000313" key="3">
    <source>
        <dbReference type="Proteomes" id="UP000265520"/>
    </source>
</evidence>
<comment type="caution">
    <text evidence="2">The sequence shown here is derived from an EMBL/GenBank/DDBJ whole genome shotgun (WGS) entry which is preliminary data.</text>
</comment>
<dbReference type="Proteomes" id="UP000265520">
    <property type="component" value="Unassembled WGS sequence"/>
</dbReference>
<reference evidence="2 3" key="1">
    <citation type="journal article" date="2018" name="Front. Plant Sci.">
        <title>Red Clover (Trifolium pratense) and Zigzag Clover (T. medium) - A Picture of Genomic Similarities and Differences.</title>
        <authorList>
            <person name="Dluhosova J."/>
            <person name="Istvanek J."/>
            <person name="Nedelnik J."/>
            <person name="Repkova J."/>
        </authorList>
    </citation>
    <scope>NUCLEOTIDE SEQUENCE [LARGE SCALE GENOMIC DNA]</scope>
    <source>
        <strain evidence="3">cv. 10/8</strain>
        <tissue evidence="2">Leaf</tissue>
    </source>
</reference>
<organism evidence="2 3">
    <name type="scientific">Trifolium medium</name>
    <dbReference type="NCBI Taxonomy" id="97028"/>
    <lineage>
        <taxon>Eukaryota</taxon>
        <taxon>Viridiplantae</taxon>
        <taxon>Streptophyta</taxon>
        <taxon>Embryophyta</taxon>
        <taxon>Tracheophyta</taxon>
        <taxon>Spermatophyta</taxon>
        <taxon>Magnoliopsida</taxon>
        <taxon>eudicotyledons</taxon>
        <taxon>Gunneridae</taxon>
        <taxon>Pentapetalae</taxon>
        <taxon>rosids</taxon>
        <taxon>fabids</taxon>
        <taxon>Fabales</taxon>
        <taxon>Fabaceae</taxon>
        <taxon>Papilionoideae</taxon>
        <taxon>50 kb inversion clade</taxon>
        <taxon>NPAAA clade</taxon>
        <taxon>Hologalegina</taxon>
        <taxon>IRL clade</taxon>
        <taxon>Trifolieae</taxon>
        <taxon>Trifolium</taxon>
    </lineage>
</organism>
<dbReference type="AlphaFoldDB" id="A0A392T4U8"/>
<proteinExistence type="predicted"/>
<sequence length="43" mass="4796">EKSKPGNTSHKEFDRHVASVDPPSDYPLLIRTSPFTPPTTAHH</sequence>
<feature type="region of interest" description="Disordered" evidence="1">
    <location>
        <begin position="1"/>
        <end position="43"/>
    </location>
</feature>
<accession>A0A392T4U8</accession>
<name>A0A392T4U8_9FABA</name>